<gene>
    <name evidence="2" type="ORF">DEP93_00785</name>
</gene>
<proteinExistence type="predicted"/>
<keyword evidence="1" id="KW-1133">Transmembrane helix</keyword>
<keyword evidence="1" id="KW-0812">Transmembrane</keyword>
<evidence type="ECO:0000313" key="3">
    <source>
        <dbReference type="Proteomes" id="UP000263336"/>
    </source>
</evidence>
<comment type="caution">
    <text evidence="2">The sequence shown here is derived from an EMBL/GenBank/DDBJ whole genome shotgun (WGS) entry which is preliminary data.</text>
</comment>
<feature type="transmembrane region" description="Helical" evidence="1">
    <location>
        <begin position="6"/>
        <end position="25"/>
    </location>
</feature>
<organism evidence="2 3">
    <name type="scientific">candidate division WWE3 bacterium</name>
    <dbReference type="NCBI Taxonomy" id="2053526"/>
    <lineage>
        <taxon>Bacteria</taxon>
        <taxon>Katanobacteria</taxon>
    </lineage>
</organism>
<dbReference type="EMBL" id="DOZN01000008">
    <property type="protein sequence ID" value="HCC41991.1"/>
    <property type="molecule type" value="Genomic_DNA"/>
</dbReference>
<dbReference type="Proteomes" id="UP000263336">
    <property type="component" value="Unassembled WGS sequence"/>
</dbReference>
<dbReference type="AlphaFoldDB" id="A0A3D0ZNY9"/>
<reference evidence="2 3" key="1">
    <citation type="journal article" date="2018" name="Nat. Biotechnol.">
        <title>A standardized bacterial taxonomy based on genome phylogeny substantially revises the tree of life.</title>
        <authorList>
            <person name="Parks D.H."/>
            <person name="Chuvochina M."/>
            <person name="Waite D.W."/>
            <person name="Rinke C."/>
            <person name="Skarshewski A."/>
            <person name="Chaumeil P.A."/>
            <person name="Hugenholtz P."/>
        </authorList>
    </citation>
    <scope>NUCLEOTIDE SEQUENCE [LARGE SCALE GENOMIC DNA]</scope>
    <source>
        <strain evidence="2">UBA11701</strain>
    </source>
</reference>
<accession>A0A3D0ZNY9</accession>
<protein>
    <submittedName>
        <fullName evidence="2">Uncharacterized protein</fullName>
    </submittedName>
</protein>
<evidence type="ECO:0000313" key="2">
    <source>
        <dbReference type="EMBL" id="HCC41991.1"/>
    </source>
</evidence>
<keyword evidence="1" id="KW-0472">Membrane</keyword>
<evidence type="ECO:0000256" key="1">
    <source>
        <dbReference type="SAM" id="Phobius"/>
    </source>
</evidence>
<name>A0A3D0ZNY9_UNCKA</name>
<sequence length="77" mass="8612">MNPTTLLITVGGLMAVAVIAIIVVPRVKKANAKRKQIAQQNAALVDDYVRVMDGDWMREAEERSFVETFHLDDEPSK</sequence>